<dbReference type="PANTHER" id="PTHR21310">
    <property type="entry name" value="AMINOGLYCOSIDE PHOSPHOTRANSFERASE-RELATED-RELATED"/>
    <property type="match status" value="1"/>
</dbReference>
<evidence type="ECO:0000259" key="1">
    <source>
        <dbReference type="Pfam" id="PF01636"/>
    </source>
</evidence>
<dbReference type="InterPro" id="IPR051678">
    <property type="entry name" value="AGP_Transferase"/>
</dbReference>
<protein>
    <recommendedName>
        <fullName evidence="1">Aminoglycoside phosphotransferase domain-containing protein</fullName>
    </recommendedName>
</protein>
<dbReference type="Pfam" id="PF01636">
    <property type="entry name" value="APH"/>
    <property type="match status" value="1"/>
</dbReference>
<dbReference type="SUPFAM" id="SSF56112">
    <property type="entry name" value="Protein kinase-like (PK-like)"/>
    <property type="match status" value="1"/>
</dbReference>
<dbReference type="Proteomes" id="UP000799429">
    <property type="component" value="Unassembled WGS sequence"/>
</dbReference>
<reference evidence="2" key="1">
    <citation type="journal article" date="2020" name="Stud. Mycol.">
        <title>101 Dothideomycetes genomes: a test case for predicting lifestyles and emergence of pathogens.</title>
        <authorList>
            <person name="Haridas S."/>
            <person name="Albert R."/>
            <person name="Binder M."/>
            <person name="Bloem J."/>
            <person name="Labutti K."/>
            <person name="Salamov A."/>
            <person name="Andreopoulos B."/>
            <person name="Baker S."/>
            <person name="Barry K."/>
            <person name="Bills G."/>
            <person name="Bluhm B."/>
            <person name="Cannon C."/>
            <person name="Castanera R."/>
            <person name="Culley D."/>
            <person name="Daum C."/>
            <person name="Ezra D."/>
            <person name="Gonzalez J."/>
            <person name="Henrissat B."/>
            <person name="Kuo A."/>
            <person name="Liang C."/>
            <person name="Lipzen A."/>
            <person name="Lutzoni F."/>
            <person name="Magnuson J."/>
            <person name="Mondo S."/>
            <person name="Nolan M."/>
            <person name="Ohm R."/>
            <person name="Pangilinan J."/>
            <person name="Park H.-J."/>
            <person name="Ramirez L."/>
            <person name="Alfaro M."/>
            <person name="Sun H."/>
            <person name="Tritt A."/>
            <person name="Yoshinaga Y."/>
            <person name="Zwiers L.-H."/>
            <person name="Turgeon B."/>
            <person name="Goodwin S."/>
            <person name="Spatafora J."/>
            <person name="Crous P."/>
            <person name="Grigoriev I."/>
        </authorList>
    </citation>
    <scope>NUCLEOTIDE SEQUENCE</scope>
    <source>
        <strain evidence="2">CBS 101060</strain>
    </source>
</reference>
<dbReference type="AlphaFoldDB" id="A0A9P4S771"/>
<dbReference type="PANTHER" id="PTHR21310:SF37">
    <property type="entry name" value="AMINOGLYCOSIDE PHOSPHOTRANSFERASE DOMAIN-CONTAINING PROTEIN"/>
    <property type="match status" value="1"/>
</dbReference>
<comment type="caution">
    <text evidence="2">The sequence shown here is derived from an EMBL/GenBank/DDBJ whole genome shotgun (WGS) entry which is preliminary data.</text>
</comment>
<dbReference type="InterPro" id="IPR011009">
    <property type="entry name" value="Kinase-like_dom_sf"/>
</dbReference>
<dbReference type="EMBL" id="MU006103">
    <property type="protein sequence ID" value="KAF2836527.1"/>
    <property type="molecule type" value="Genomic_DNA"/>
</dbReference>
<name>A0A9P4S771_9PEZI</name>
<keyword evidence="3" id="KW-1185">Reference proteome</keyword>
<gene>
    <name evidence="2" type="ORF">M501DRAFT_987253</name>
</gene>
<dbReference type="OrthoDB" id="5412996at2759"/>
<evidence type="ECO:0000313" key="3">
    <source>
        <dbReference type="Proteomes" id="UP000799429"/>
    </source>
</evidence>
<sequence>MKYLCQYTSMPVPEVLGAGICCMGPYFVMPFLDGRIASTMLKDPNHEGRHVLNPNIPDVILRRAYLEMAKILLELSRPGFQAIGVFEFEKEGFAVTKRPLTFEMNQWQTESNIRLEALPAGPFRSATDYFHNDAVINEEDCRKKYIARCLFRKIAREISTKHRDGTFRLYWDDLRPSNVLVDMHNLRMTGVIDWEFTYVVPAEFMYAAPWWLLLKSPQGWDADLNVLLDHYKPRLRLFLSALRECEDKGIKEGDGPLADSLRLSTRMEQSLDLGLFWFCVAVRHSSMLDEVYLTFLDKLYHGPLTSINDRIQLLSEEERDNLEEFVRAKMEQDKESHLDDHYPIDKLLDL</sequence>
<feature type="domain" description="Aminoglycoside phosphotransferase" evidence="1">
    <location>
        <begin position="8"/>
        <end position="199"/>
    </location>
</feature>
<dbReference type="Gene3D" id="3.90.1200.10">
    <property type="match status" value="1"/>
</dbReference>
<evidence type="ECO:0000313" key="2">
    <source>
        <dbReference type="EMBL" id="KAF2836527.1"/>
    </source>
</evidence>
<organism evidence="2 3">
    <name type="scientific">Patellaria atrata CBS 101060</name>
    <dbReference type="NCBI Taxonomy" id="1346257"/>
    <lineage>
        <taxon>Eukaryota</taxon>
        <taxon>Fungi</taxon>
        <taxon>Dikarya</taxon>
        <taxon>Ascomycota</taxon>
        <taxon>Pezizomycotina</taxon>
        <taxon>Dothideomycetes</taxon>
        <taxon>Dothideomycetes incertae sedis</taxon>
        <taxon>Patellariales</taxon>
        <taxon>Patellariaceae</taxon>
        <taxon>Patellaria</taxon>
    </lineage>
</organism>
<proteinExistence type="predicted"/>
<accession>A0A9P4S771</accession>
<dbReference type="InterPro" id="IPR002575">
    <property type="entry name" value="Aminoglycoside_PTrfase"/>
</dbReference>